<dbReference type="Proteomes" id="UP000244856">
    <property type="component" value="Unassembled WGS sequence"/>
</dbReference>
<dbReference type="AlphaFoldDB" id="A0A6A1T924"/>
<gene>
    <name evidence="1" type="ORF">B7T07_02965</name>
</gene>
<name>A0A6A1T924_CROSK</name>
<evidence type="ECO:0000313" key="2">
    <source>
        <dbReference type="Proteomes" id="UP000244856"/>
    </source>
</evidence>
<reference evidence="1 2" key="1">
    <citation type="submission" date="2017-04" db="EMBL/GenBank/DDBJ databases">
        <title>Cronobacter sakazakii, ST83 Lineage Isolates.</title>
        <authorList>
            <person name="Chase H."/>
            <person name="Tall B."/>
            <person name="Gopinath G."/>
            <person name="Lehner A."/>
        </authorList>
    </citation>
    <scope>NUCLEOTIDE SEQUENCE [LARGE SCALE GENOMIC DNA]</scope>
    <source>
        <strain evidence="1 2">MOD1_Comp15</strain>
    </source>
</reference>
<proteinExistence type="predicted"/>
<sequence>MQPTHTIGRDHRIRFTQTLSVIAMIPFNINASHWGYIGSFDQSPANFPAPVHQISSFWWAKRSGYSYYCSSLPQGGQKLFNIGSEWIA</sequence>
<organism evidence="1 2">
    <name type="scientific">Cronobacter sakazakii</name>
    <name type="common">Enterobacter sakazakii</name>
    <dbReference type="NCBI Taxonomy" id="28141"/>
    <lineage>
        <taxon>Bacteria</taxon>
        <taxon>Pseudomonadati</taxon>
        <taxon>Pseudomonadota</taxon>
        <taxon>Gammaproteobacteria</taxon>
        <taxon>Enterobacterales</taxon>
        <taxon>Enterobacteriaceae</taxon>
        <taxon>Cronobacter</taxon>
    </lineage>
</organism>
<accession>A0A6A1T924</accession>
<comment type="caution">
    <text evidence="1">The sequence shown here is derived from an EMBL/GenBank/DDBJ whole genome shotgun (WGS) entry which is preliminary data.</text>
</comment>
<evidence type="ECO:0000313" key="1">
    <source>
        <dbReference type="EMBL" id="PUW07225.1"/>
    </source>
</evidence>
<dbReference type="EMBL" id="NCTU01000002">
    <property type="protein sequence ID" value="PUW07225.1"/>
    <property type="molecule type" value="Genomic_DNA"/>
</dbReference>
<protein>
    <submittedName>
        <fullName evidence="1">Uncharacterized protein</fullName>
    </submittedName>
</protein>